<protein>
    <submittedName>
        <fullName evidence="1">Uncharacterized protein</fullName>
    </submittedName>
</protein>
<feature type="non-terminal residue" evidence="1">
    <location>
        <position position="304"/>
    </location>
</feature>
<evidence type="ECO:0000313" key="1">
    <source>
        <dbReference type="EMBL" id="KAJ1676924.1"/>
    </source>
</evidence>
<gene>
    <name evidence="1" type="ORF">EV182_007233</name>
</gene>
<sequence>MVVPKDVKYWELMNELADQLYSLVLNGYTTYHDVHREFMELSFPKNWDIVPPYTPKKDNSYIWLLLQLISASDCATNKLFNDDLKGDEQLLGDLFEMYNEQQTNSRDAFYVRDLSLSSIIQIYRGQLQDPLALKYRHANFNAVRWCTGTGQSLIKQIDGFFEQKPLPLTNGSLEEAMVISFYSQSCMTKVVLDLYAFLVPPHQYEVASLPNPGATYLKGGKLGYLTLDYLTTHCKNNFLKLIYKDMLDHEAGLRFQGKSEGEHDKLKSVNCVSPYVIDTVYRLLYTAPYTNELMMKEVLEKLRR</sequence>
<dbReference type="Proteomes" id="UP001145114">
    <property type="component" value="Unassembled WGS sequence"/>
</dbReference>
<dbReference type="EMBL" id="JAMZIH010003278">
    <property type="protein sequence ID" value="KAJ1676924.1"/>
    <property type="molecule type" value="Genomic_DNA"/>
</dbReference>
<accession>A0ACC1HRD3</accession>
<reference evidence="1" key="1">
    <citation type="submission" date="2022-06" db="EMBL/GenBank/DDBJ databases">
        <title>Phylogenomic reconstructions and comparative analyses of Kickxellomycotina fungi.</title>
        <authorList>
            <person name="Reynolds N.K."/>
            <person name="Stajich J.E."/>
            <person name="Barry K."/>
            <person name="Grigoriev I.V."/>
            <person name="Crous P."/>
            <person name="Smith M.E."/>
        </authorList>
    </citation>
    <scope>NUCLEOTIDE SEQUENCE</scope>
    <source>
        <strain evidence="1">RSA 2271</strain>
    </source>
</reference>
<organism evidence="1 2">
    <name type="scientific">Spiromyces aspiralis</name>
    <dbReference type="NCBI Taxonomy" id="68401"/>
    <lineage>
        <taxon>Eukaryota</taxon>
        <taxon>Fungi</taxon>
        <taxon>Fungi incertae sedis</taxon>
        <taxon>Zoopagomycota</taxon>
        <taxon>Kickxellomycotina</taxon>
        <taxon>Kickxellomycetes</taxon>
        <taxon>Kickxellales</taxon>
        <taxon>Kickxellaceae</taxon>
        <taxon>Spiromyces</taxon>
    </lineage>
</organism>
<keyword evidence="2" id="KW-1185">Reference proteome</keyword>
<name>A0ACC1HRD3_9FUNG</name>
<evidence type="ECO:0000313" key="2">
    <source>
        <dbReference type="Proteomes" id="UP001145114"/>
    </source>
</evidence>
<comment type="caution">
    <text evidence="1">The sequence shown here is derived from an EMBL/GenBank/DDBJ whole genome shotgun (WGS) entry which is preliminary data.</text>
</comment>
<proteinExistence type="predicted"/>